<dbReference type="InterPro" id="IPR025336">
    <property type="entry name" value="SCO4226-like"/>
</dbReference>
<keyword evidence="7" id="KW-1185">Reference proteome</keyword>
<sequence>MPIYMDRHIVPGIEAKDAAAAHRNDLKIQDQHGVRCMTYWVDEERGNAFCLIDAPNIEAVKKMHDQAHGLVPNEIIQVNSNVVEAFLGRIQDPDGCYYHTDDDDLKIFNDPAFRILLVTQIKNPILLKSTLGKDKTKQLLNLYNKIMHEQIQKHEGREVESEGGEFITSFISVNQAVDCAVSIMNSLHIATELLELKIGVNAGMPVTKSDILFGDTIKLAKYLCNIGSNQEIMMSSIINEIYKGTSSKNNFKCLNSKDEMFLVQLFDTLLVNYQNPLFDVTQFNDEMSMSKSKLFRKCTALMGMSPNALLREYRLLKSLELLKTGRNISQTMFDCGFNSPSYFAKCFQARFGMPPISYLREHS</sequence>
<keyword evidence="1" id="KW-0805">Transcription regulation</keyword>
<evidence type="ECO:0000256" key="3">
    <source>
        <dbReference type="ARBA" id="ARBA00023163"/>
    </source>
</evidence>
<evidence type="ECO:0000259" key="5">
    <source>
        <dbReference type="PROSITE" id="PS50125"/>
    </source>
</evidence>
<dbReference type="Pfam" id="PF14026">
    <property type="entry name" value="SCO4226-like"/>
    <property type="match status" value="1"/>
</dbReference>
<dbReference type="EMBL" id="JBHSGP010000014">
    <property type="protein sequence ID" value="MFC4722520.1"/>
    <property type="molecule type" value="Genomic_DNA"/>
</dbReference>
<name>A0ABV9N4N8_9FLAO</name>
<accession>A0ABV9N4N8</accession>
<evidence type="ECO:0000259" key="4">
    <source>
        <dbReference type="PROSITE" id="PS01124"/>
    </source>
</evidence>
<dbReference type="PANTHER" id="PTHR43280:SF2">
    <property type="entry name" value="HTH-TYPE TRANSCRIPTIONAL REGULATOR EXSA"/>
    <property type="match status" value="1"/>
</dbReference>
<dbReference type="InterPro" id="IPR029787">
    <property type="entry name" value="Nucleotide_cyclase"/>
</dbReference>
<dbReference type="InterPro" id="IPR042557">
    <property type="entry name" value="SCO4226"/>
</dbReference>
<dbReference type="Gene3D" id="3.30.70.1230">
    <property type="entry name" value="Nucleotide cyclase"/>
    <property type="match status" value="1"/>
</dbReference>
<dbReference type="SMART" id="SM00342">
    <property type="entry name" value="HTH_ARAC"/>
    <property type="match status" value="1"/>
</dbReference>
<evidence type="ECO:0000313" key="6">
    <source>
        <dbReference type="EMBL" id="MFC4722520.1"/>
    </source>
</evidence>
<feature type="domain" description="HTH araC/xylS-type" evidence="4">
    <location>
        <begin position="263"/>
        <end position="361"/>
    </location>
</feature>
<dbReference type="PROSITE" id="PS50125">
    <property type="entry name" value="GUANYLATE_CYCLASE_2"/>
    <property type="match status" value="1"/>
</dbReference>
<dbReference type="PROSITE" id="PS01124">
    <property type="entry name" value="HTH_ARAC_FAMILY_2"/>
    <property type="match status" value="1"/>
</dbReference>
<dbReference type="InterPro" id="IPR001054">
    <property type="entry name" value="A/G_cyclase"/>
</dbReference>
<dbReference type="Proteomes" id="UP001595953">
    <property type="component" value="Unassembled WGS sequence"/>
</dbReference>
<protein>
    <submittedName>
        <fullName evidence="6">Nickel-binding protein</fullName>
    </submittedName>
</protein>
<organism evidence="6 7">
    <name type="scientific">Geojedonia litorea</name>
    <dbReference type="NCBI Taxonomy" id="1268269"/>
    <lineage>
        <taxon>Bacteria</taxon>
        <taxon>Pseudomonadati</taxon>
        <taxon>Bacteroidota</taxon>
        <taxon>Flavobacteriia</taxon>
        <taxon>Flavobacteriales</taxon>
        <taxon>Flavobacteriaceae</taxon>
        <taxon>Geojedonia</taxon>
    </lineage>
</organism>
<dbReference type="PANTHER" id="PTHR43280">
    <property type="entry name" value="ARAC-FAMILY TRANSCRIPTIONAL REGULATOR"/>
    <property type="match status" value="1"/>
</dbReference>
<dbReference type="SUPFAM" id="SSF55073">
    <property type="entry name" value="Nucleotide cyclase"/>
    <property type="match status" value="1"/>
</dbReference>
<dbReference type="InterPro" id="IPR018060">
    <property type="entry name" value="HTH_AraC"/>
</dbReference>
<evidence type="ECO:0000256" key="1">
    <source>
        <dbReference type="ARBA" id="ARBA00023015"/>
    </source>
</evidence>
<dbReference type="Pfam" id="PF12833">
    <property type="entry name" value="HTH_18"/>
    <property type="match status" value="1"/>
</dbReference>
<comment type="caution">
    <text evidence="6">The sequence shown here is derived from an EMBL/GenBank/DDBJ whole genome shotgun (WGS) entry which is preliminary data.</text>
</comment>
<dbReference type="RefSeq" id="WP_387963098.1">
    <property type="nucleotide sequence ID" value="NZ_JBHSGP010000014.1"/>
</dbReference>
<dbReference type="Gene3D" id="3.30.70.3090">
    <property type="entry name" value="ORF SCO4226, nickel-binding ferredoxin-like monomer"/>
    <property type="match status" value="1"/>
</dbReference>
<reference evidence="7" key="1">
    <citation type="journal article" date="2019" name="Int. J. Syst. Evol. Microbiol.">
        <title>The Global Catalogue of Microorganisms (GCM) 10K type strain sequencing project: providing services to taxonomists for standard genome sequencing and annotation.</title>
        <authorList>
            <consortium name="The Broad Institute Genomics Platform"/>
            <consortium name="The Broad Institute Genome Sequencing Center for Infectious Disease"/>
            <person name="Wu L."/>
            <person name="Ma J."/>
        </authorList>
    </citation>
    <scope>NUCLEOTIDE SEQUENCE [LARGE SCALE GENOMIC DNA]</scope>
    <source>
        <strain evidence="7">CCUG 63682</strain>
    </source>
</reference>
<evidence type="ECO:0000256" key="2">
    <source>
        <dbReference type="ARBA" id="ARBA00023125"/>
    </source>
</evidence>
<dbReference type="Gene3D" id="1.10.10.60">
    <property type="entry name" value="Homeodomain-like"/>
    <property type="match status" value="1"/>
</dbReference>
<gene>
    <name evidence="6" type="ORF">ACFO5O_09315</name>
</gene>
<dbReference type="SUPFAM" id="SSF46689">
    <property type="entry name" value="Homeodomain-like"/>
    <property type="match status" value="1"/>
</dbReference>
<dbReference type="InterPro" id="IPR009057">
    <property type="entry name" value="Homeodomain-like_sf"/>
</dbReference>
<evidence type="ECO:0000313" key="7">
    <source>
        <dbReference type="Proteomes" id="UP001595953"/>
    </source>
</evidence>
<proteinExistence type="predicted"/>
<keyword evidence="3" id="KW-0804">Transcription</keyword>
<keyword evidence="2" id="KW-0238">DNA-binding</keyword>
<feature type="domain" description="Guanylate cyclase" evidence="5">
    <location>
        <begin position="115"/>
        <end position="224"/>
    </location>
</feature>